<dbReference type="RefSeq" id="WP_022996838.1">
    <property type="nucleotide sequence ID" value="NZ_CBDDTQ010000003.1"/>
</dbReference>
<dbReference type="PANTHER" id="PTHR34846">
    <property type="entry name" value="4-CARBOXYMUCONOLACTONE DECARBOXYLASE FAMILY PROTEIN (AFU_ORTHOLOGUE AFUA_6G11590)"/>
    <property type="match status" value="1"/>
</dbReference>
<dbReference type="InterPro" id="IPR029032">
    <property type="entry name" value="AhpD-like"/>
</dbReference>
<dbReference type="PANTHER" id="PTHR34846:SF10">
    <property type="entry name" value="CYTOPLASMIC PROTEIN"/>
    <property type="match status" value="1"/>
</dbReference>
<sequence>MKARINFFTASPDTMKAMLGTSEVIENTGLDHRLLELIKIRASQINGCAFCLHMHARDARAAGVPNEVLDTVSGWREAPWFSERERAALAWTECLTRLGEGHRDDEAEYDQLAAHFSEKERTDLTYAIGVINMWNRFNVGFRHEPE</sequence>
<comment type="caution">
    <text evidence="2">The sequence shown here is derived from an EMBL/GenBank/DDBJ whole genome shotgun (WGS) entry which is preliminary data.</text>
</comment>
<reference evidence="2" key="1">
    <citation type="submission" date="2022-01" db="EMBL/GenBank/DDBJ databases">
        <authorList>
            <person name="Karlyshev A.V."/>
            <person name="Jaspars M."/>
        </authorList>
    </citation>
    <scope>NUCLEOTIDE SEQUENCE</scope>
    <source>
        <strain evidence="2">AGSA3-2</strain>
    </source>
</reference>
<evidence type="ECO:0000313" key="3">
    <source>
        <dbReference type="Proteomes" id="UP001107961"/>
    </source>
</evidence>
<dbReference type="Pfam" id="PF02627">
    <property type="entry name" value="CMD"/>
    <property type="match status" value="1"/>
</dbReference>
<feature type="domain" description="Carboxymuconolactone decarboxylase-like" evidence="1">
    <location>
        <begin position="12"/>
        <end position="93"/>
    </location>
</feature>
<dbReference type="GO" id="GO:0051920">
    <property type="term" value="F:peroxiredoxin activity"/>
    <property type="evidence" value="ECO:0007669"/>
    <property type="project" value="InterPro"/>
</dbReference>
<accession>A0A9Q3ZG01</accession>
<organism evidence="2 3">
    <name type="scientific">Alloalcanivorax xenomutans</name>
    <dbReference type="NCBI Taxonomy" id="1094342"/>
    <lineage>
        <taxon>Bacteria</taxon>
        <taxon>Pseudomonadati</taxon>
        <taxon>Pseudomonadota</taxon>
        <taxon>Gammaproteobacteria</taxon>
        <taxon>Oceanospirillales</taxon>
        <taxon>Alcanivoracaceae</taxon>
        <taxon>Alloalcanivorax</taxon>
    </lineage>
</organism>
<evidence type="ECO:0000259" key="1">
    <source>
        <dbReference type="Pfam" id="PF02627"/>
    </source>
</evidence>
<dbReference type="GeneID" id="94685242"/>
<dbReference type="NCBIfam" id="TIGR00778">
    <property type="entry name" value="ahpD_dom"/>
    <property type="match status" value="1"/>
</dbReference>
<dbReference type="KEGG" id="axe:P40_02360"/>
<dbReference type="Gene3D" id="1.20.1290.10">
    <property type="entry name" value="AhpD-like"/>
    <property type="match status" value="1"/>
</dbReference>
<keyword evidence="3" id="KW-1185">Reference proteome</keyword>
<dbReference type="InterPro" id="IPR004675">
    <property type="entry name" value="AhpD_core"/>
</dbReference>
<protein>
    <submittedName>
        <fullName evidence="2">Carboxymuconolactone decarboxylase family protein</fullName>
    </submittedName>
</protein>
<name>A0A9Q3ZG01_9GAMM</name>
<dbReference type="SUPFAM" id="SSF69118">
    <property type="entry name" value="AhpD-like"/>
    <property type="match status" value="1"/>
</dbReference>
<dbReference type="Proteomes" id="UP001107961">
    <property type="component" value="Unassembled WGS sequence"/>
</dbReference>
<dbReference type="AlphaFoldDB" id="A0A9Q3ZG01"/>
<gene>
    <name evidence="2" type="ORF">LZG35_16875</name>
</gene>
<dbReference type="EMBL" id="JAJVKT010000022">
    <property type="protein sequence ID" value="MCE7510316.1"/>
    <property type="molecule type" value="Genomic_DNA"/>
</dbReference>
<dbReference type="InterPro" id="IPR003779">
    <property type="entry name" value="CMD-like"/>
</dbReference>
<proteinExistence type="predicted"/>
<evidence type="ECO:0000313" key="2">
    <source>
        <dbReference type="EMBL" id="MCE7510316.1"/>
    </source>
</evidence>